<sequence length="191" mass="21714">MRCLKFEKGLKNSVRRSLVALRIQNFRDLVAAATRVEQDNLAYHQSKEATGRVSVSGRPSVSGSDRNAPYGPRCHNCGQVGHIRRNCPNRPPAQQAQSDASYSQEGPPPYMPPYQSQQMPYPHVPTYQPPLLTQFRPQAPRPVQPPPPQQYRPPTQRPNVGDRGKGKYRDKLMPWQEAVLEVRPATRWLRV</sequence>
<evidence type="ECO:0000313" key="5">
    <source>
        <dbReference type="Proteomes" id="UP000030645"/>
    </source>
</evidence>
<feature type="domain" description="CCHC-type" evidence="3">
    <location>
        <begin position="73"/>
        <end position="89"/>
    </location>
</feature>
<dbReference type="GO" id="GO:0008270">
    <property type="term" value="F:zinc ion binding"/>
    <property type="evidence" value="ECO:0007669"/>
    <property type="project" value="UniProtKB-KW"/>
</dbReference>
<name>W9RA12_9ROSA</name>
<keyword evidence="1" id="KW-0862">Zinc</keyword>
<gene>
    <name evidence="4" type="ORF">L484_013870</name>
</gene>
<feature type="region of interest" description="Disordered" evidence="2">
    <location>
        <begin position="47"/>
        <end position="69"/>
    </location>
</feature>
<evidence type="ECO:0000259" key="3">
    <source>
        <dbReference type="PROSITE" id="PS50158"/>
    </source>
</evidence>
<feature type="compositionally biased region" description="Pro residues" evidence="2">
    <location>
        <begin position="139"/>
        <end position="151"/>
    </location>
</feature>
<reference evidence="5" key="1">
    <citation type="submission" date="2013-01" db="EMBL/GenBank/DDBJ databases">
        <title>Draft Genome Sequence of a Mulberry Tree, Morus notabilis C.K. Schneid.</title>
        <authorList>
            <person name="He N."/>
            <person name="Zhao S."/>
        </authorList>
    </citation>
    <scope>NUCLEOTIDE SEQUENCE</scope>
</reference>
<dbReference type="AlphaFoldDB" id="W9RA12"/>
<dbReference type="Pfam" id="PF00098">
    <property type="entry name" value="zf-CCHC"/>
    <property type="match status" value="1"/>
</dbReference>
<proteinExistence type="predicted"/>
<keyword evidence="5" id="KW-1185">Reference proteome</keyword>
<dbReference type="PROSITE" id="PS50158">
    <property type="entry name" value="ZF_CCHC"/>
    <property type="match status" value="1"/>
</dbReference>
<feature type="region of interest" description="Disordered" evidence="2">
    <location>
        <begin position="85"/>
        <end position="168"/>
    </location>
</feature>
<dbReference type="GO" id="GO:0003676">
    <property type="term" value="F:nucleic acid binding"/>
    <property type="evidence" value="ECO:0007669"/>
    <property type="project" value="InterPro"/>
</dbReference>
<dbReference type="InterPro" id="IPR036875">
    <property type="entry name" value="Znf_CCHC_sf"/>
</dbReference>
<evidence type="ECO:0000256" key="2">
    <source>
        <dbReference type="SAM" id="MobiDB-lite"/>
    </source>
</evidence>
<accession>W9RA12</accession>
<keyword evidence="1" id="KW-0479">Metal-binding</keyword>
<evidence type="ECO:0000256" key="1">
    <source>
        <dbReference type="PROSITE-ProRule" id="PRU00047"/>
    </source>
</evidence>
<dbReference type="InterPro" id="IPR001878">
    <property type="entry name" value="Znf_CCHC"/>
</dbReference>
<dbReference type="Proteomes" id="UP000030645">
    <property type="component" value="Unassembled WGS sequence"/>
</dbReference>
<evidence type="ECO:0000313" key="4">
    <source>
        <dbReference type="EMBL" id="EXB44452.1"/>
    </source>
</evidence>
<dbReference type="SMART" id="SM00343">
    <property type="entry name" value="ZnF_C2HC"/>
    <property type="match status" value="1"/>
</dbReference>
<dbReference type="Gene3D" id="4.10.60.10">
    <property type="entry name" value="Zinc finger, CCHC-type"/>
    <property type="match status" value="1"/>
</dbReference>
<protein>
    <recommendedName>
        <fullName evidence="3">CCHC-type domain-containing protein</fullName>
    </recommendedName>
</protein>
<dbReference type="SUPFAM" id="SSF57756">
    <property type="entry name" value="Retrovirus zinc finger-like domains"/>
    <property type="match status" value="1"/>
</dbReference>
<dbReference type="EMBL" id="KE343864">
    <property type="protein sequence ID" value="EXB44452.1"/>
    <property type="molecule type" value="Genomic_DNA"/>
</dbReference>
<organism evidence="4 5">
    <name type="scientific">Morus notabilis</name>
    <dbReference type="NCBI Taxonomy" id="981085"/>
    <lineage>
        <taxon>Eukaryota</taxon>
        <taxon>Viridiplantae</taxon>
        <taxon>Streptophyta</taxon>
        <taxon>Embryophyta</taxon>
        <taxon>Tracheophyta</taxon>
        <taxon>Spermatophyta</taxon>
        <taxon>Magnoliopsida</taxon>
        <taxon>eudicotyledons</taxon>
        <taxon>Gunneridae</taxon>
        <taxon>Pentapetalae</taxon>
        <taxon>rosids</taxon>
        <taxon>fabids</taxon>
        <taxon>Rosales</taxon>
        <taxon>Moraceae</taxon>
        <taxon>Moreae</taxon>
        <taxon>Morus</taxon>
    </lineage>
</organism>
<feature type="compositionally biased region" description="Low complexity" evidence="2">
    <location>
        <begin position="93"/>
        <end position="104"/>
    </location>
</feature>
<keyword evidence="1" id="KW-0863">Zinc-finger</keyword>
<feature type="compositionally biased region" description="Low complexity" evidence="2">
    <location>
        <begin position="51"/>
        <end position="66"/>
    </location>
</feature>